<feature type="region of interest" description="Disordered" evidence="1">
    <location>
        <begin position="122"/>
        <end position="151"/>
    </location>
</feature>
<evidence type="ECO:0000256" key="1">
    <source>
        <dbReference type="SAM" id="MobiDB-lite"/>
    </source>
</evidence>
<feature type="compositionally biased region" description="Polar residues" evidence="1">
    <location>
        <begin position="229"/>
        <end position="243"/>
    </location>
</feature>
<feature type="compositionally biased region" description="Basic and acidic residues" evidence="1">
    <location>
        <begin position="216"/>
        <end position="228"/>
    </location>
</feature>
<keyword evidence="3" id="KW-1185">Reference proteome</keyword>
<gene>
    <name evidence="2" type="ORF">C8F04DRAFT_1236908</name>
</gene>
<dbReference type="Proteomes" id="UP001218188">
    <property type="component" value="Unassembled WGS sequence"/>
</dbReference>
<protein>
    <submittedName>
        <fullName evidence="2">Uncharacterized protein</fullName>
    </submittedName>
</protein>
<dbReference type="AlphaFoldDB" id="A0AAD6SNR3"/>
<organism evidence="2 3">
    <name type="scientific">Mycena alexandri</name>
    <dbReference type="NCBI Taxonomy" id="1745969"/>
    <lineage>
        <taxon>Eukaryota</taxon>
        <taxon>Fungi</taxon>
        <taxon>Dikarya</taxon>
        <taxon>Basidiomycota</taxon>
        <taxon>Agaricomycotina</taxon>
        <taxon>Agaricomycetes</taxon>
        <taxon>Agaricomycetidae</taxon>
        <taxon>Agaricales</taxon>
        <taxon>Marasmiineae</taxon>
        <taxon>Mycenaceae</taxon>
        <taxon>Mycena</taxon>
    </lineage>
</organism>
<proteinExistence type="predicted"/>
<sequence length="451" mass="50124">MWGGGEPPTRRNMGISAMHHCGGGQPLRKEKKFYNCCERVFSVRETVLEHAELRNWGEGLTTAMAASLLGPSLRNIFSRVQYRRSRGLQSNLRDSRKRTATNDKAKASQEYIEIQALARNRGLPSNLRDSRKRSATNDKAKASQDTTPAYWTSINEPLHWAGCAKSASGMGRDSECQGPEEGRAAGLGLRKVFQRNGRVSAPKGWIRARLRQFKEGENTSEAKKRNQNDKPQSSLIRRNSKPTSGPEFKLRENYSGGPATAPWGGSAGQGRPVPDPAGTSSNQPSKYQENSGFSGPLSEGPKAKPQGHTRTPIENFQHTFKLTLPKLRVEESKTTAPDVARDTLLVGPRERCAESPGAESRFPRRTYEVMHSDVGIVPSKRAIKPPEYLETVRPLSLECVLFLLRFSGLWCRAPQLPIARIALGWWSKEWRSLCMTKSVGELRVGESRLAC</sequence>
<accession>A0AAD6SNR3</accession>
<dbReference type="EMBL" id="JARJCM010000098">
    <property type="protein sequence ID" value="KAJ7029763.1"/>
    <property type="molecule type" value="Genomic_DNA"/>
</dbReference>
<name>A0AAD6SNR3_9AGAR</name>
<feature type="compositionally biased region" description="Polar residues" evidence="1">
    <location>
        <begin position="278"/>
        <end position="293"/>
    </location>
</feature>
<reference evidence="2" key="1">
    <citation type="submission" date="2023-03" db="EMBL/GenBank/DDBJ databases">
        <title>Massive genome expansion in bonnet fungi (Mycena s.s.) driven by repeated elements and novel gene families across ecological guilds.</title>
        <authorList>
            <consortium name="Lawrence Berkeley National Laboratory"/>
            <person name="Harder C.B."/>
            <person name="Miyauchi S."/>
            <person name="Viragh M."/>
            <person name="Kuo A."/>
            <person name="Thoen E."/>
            <person name="Andreopoulos B."/>
            <person name="Lu D."/>
            <person name="Skrede I."/>
            <person name="Drula E."/>
            <person name="Henrissat B."/>
            <person name="Morin E."/>
            <person name="Kohler A."/>
            <person name="Barry K."/>
            <person name="LaButti K."/>
            <person name="Morin E."/>
            <person name="Salamov A."/>
            <person name="Lipzen A."/>
            <person name="Mereny Z."/>
            <person name="Hegedus B."/>
            <person name="Baldrian P."/>
            <person name="Stursova M."/>
            <person name="Weitz H."/>
            <person name="Taylor A."/>
            <person name="Grigoriev I.V."/>
            <person name="Nagy L.G."/>
            <person name="Martin F."/>
            <person name="Kauserud H."/>
        </authorList>
    </citation>
    <scope>NUCLEOTIDE SEQUENCE</scope>
    <source>
        <strain evidence="2">CBHHK200</strain>
    </source>
</reference>
<feature type="region of interest" description="Disordered" evidence="1">
    <location>
        <begin position="216"/>
        <end position="315"/>
    </location>
</feature>
<evidence type="ECO:0000313" key="3">
    <source>
        <dbReference type="Proteomes" id="UP001218188"/>
    </source>
</evidence>
<comment type="caution">
    <text evidence="2">The sequence shown here is derived from an EMBL/GenBank/DDBJ whole genome shotgun (WGS) entry which is preliminary data.</text>
</comment>
<feature type="region of interest" description="Disordered" evidence="1">
    <location>
        <begin position="87"/>
        <end position="106"/>
    </location>
</feature>
<evidence type="ECO:0000313" key="2">
    <source>
        <dbReference type="EMBL" id="KAJ7029763.1"/>
    </source>
</evidence>